<name>A0A832EK94_9BACT</name>
<dbReference type="EMBL" id="DSTK01000037">
    <property type="protein sequence ID" value="HFK98170.1"/>
    <property type="molecule type" value="Genomic_DNA"/>
</dbReference>
<gene>
    <name evidence="2" type="ORF">ENS06_12730</name>
</gene>
<organism evidence="2">
    <name type="scientific">Desulfacinum infernum</name>
    <dbReference type="NCBI Taxonomy" id="35837"/>
    <lineage>
        <taxon>Bacteria</taxon>
        <taxon>Pseudomonadati</taxon>
        <taxon>Thermodesulfobacteriota</taxon>
        <taxon>Syntrophobacteria</taxon>
        <taxon>Syntrophobacterales</taxon>
        <taxon>Syntrophobacteraceae</taxon>
        <taxon>Desulfacinum</taxon>
    </lineage>
</organism>
<sequence>MLDDEKQEWPRTGLGTDDPAEQILDHAASHPSCPLGEHPCSLKAALETALAQAEFFQKQWNESLERIKALEWALRDSNQDPKKFVDHSPEFYVKYIELIKSEKSSLEREVSYLQQRVYELNDYIQTLYNSYSWKITAPLRRLWDIFTGLRNRLRPSKKSAVLSGGSRAEADEVCGAAVLSPRAETIFQYLEKAAVLGSQNRRRHNEPS</sequence>
<proteinExistence type="predicted"/>
<comment type="caution">
    <text evidence="2">The sequence shown here is derived from an EMBL/GenBank/DDBJ whole genome shotgun (WGS) entry which is preliminary data.</text>
</comment>
<accession>A0A832EK94</accession>
<feature type="region of interest" description="Disordered" evidence="1">
    <location>
        <begin position="1"/>
        <end position="22"/>
    </location>
</feature>
<reference evidence="2" key="1">
    <citation type="journal article" date="2020" name="mSystems">
        <title>Genome- and Community-Level Interaction Insights into Carbon Utilization and Element Cycling Functions of Hydrothermarchaeota in Hydrothermal Sediment.</title>
        <authorList>
            <person name="Zhou Z."/>
            <person name="Liu Y."/>
            <person name="Xu W."/>
            <person name="Pan J."/>
            <person name="Luo Z.H."/>
            <person name="Li M."/>
        </authorList>
    </citation>
    <scope>NUCLEOTIDE SEQUENCE [LARGE SCALE GENOMIC DNA]</scope>
    <source>
        <strain evidence="2">SpSt-456</strain>
    </source>
</reference>
<evidence type="ECO:0000313" key="2">
    <source>
        <dbReference type="EMBL" id="HFK98170.1"/>
    </source>
</evidence>
<dbReference type="AlphaFoldDB" id="A0A832EK94"/>
<evidence type="ECO:0000256" key="1">
    <source>
        <dbReference type="SAM" id="MobiDB-lite"/>
    </source>
</evidence>
<protein>
    <submittedName>
        <fullName evidence="2">Uncharacterized protein</fullName>
    </submittedName>
</protein>